<keyword evidence="3" id="KW-1185">Reference proteome</keyword>
<dbReference type="InterPro" id="IPR036249">
    <property type="entry name" value="Thioredoxin-like_sf"/>
</dbReference>
<evidence type="ECO:0000313" key="3">
    <source>
        <dbReference type="Proteomes" id="UP000230709"/>
    </source>
</evidence>
<gene>
    <name evidence="2" type="ORF">CQW49_03535</name>
</gene>
<accession>A0A2D2CWG5</accession>
<evidence type="ECO:0000313" key="2">
    <source>
        <dbReference type="EMBL" id="ATQ67060.1"/>
    </source>
</evidence>
<dbReference type="RefSeq" id="WP_003612190.1">
    <property type="nucleotide sequence ID" value="NZ_ADVE02000001.1"/>
</dbReference>
<protein>
    <submittedName>
        <fullName evidence="2">Hydrogenase accessory protein</fullName>
    </submittedName>
</protein>
<dbReference type="STRING" id="595536.GCA_000178815_04453"/>
<sequence>MPSPLLRALRDKHGVAEVDEASIDAFLADAPHALLFFAGDPAQRSETHDVAVILPQLIAAFTGRLAPAIVAPAAETALARRFLVGVYPSLVVTRGADPVGVLPKVWDWADYCARINGWLRPDAPVLERPTGPRVSITFSGEETTA</sequence>
<reference evidence="3" key="1">
    <citation type="submission" date="2017-10" db="EMBL/GenBank/DDBJ databases">
        <title>Completed PacBio SMRT sequence of Methylosinus trichosporium OB3b reveals presence of a third large plasmid.</title>
        <authorList>
            <person name="Charles T.C."/>
            <person name="Lynch M.D.J."/>
            <person name="Heil J.R."/>
            <person name="Cheng J."/>
        </authorList>
    </citation>
    <scope>NUCLEOTIDE SEQUENCE [LARGE SCALE GENOMIC DNA]</scope>
    <source>
        <strain evidence="3">OB3b</strain>
    </source>
</reference>
<dbReference type="Pfam" id="PF07449">
    <property type="entry name" value="HyaE"/>
    <property type="match status" value="1"/>
</dbReference>
<dbReference type="AlphaFoldDB" id="A0A2D2CWG5"/>
<dbReference type="EMBL" id="CP023737">
    <property type="protein sequence ID" value="ATQ67060.1"/>
    <property type="molecule type" value="Genomic_DNA"/>
</dbReference>
<dbReference type="Proteomes" id="UP000230709">
    <property type="component" value="Chromosome"/>
</dbReference>
<proteinExistence type="inferred from homology"/>
<dbReference type="InterPro" id="IPR010893">
    <property type="entry name" value="NiFe-hyd_mat_HyaE"/>
</dbReference>
<comment type="similarity">
    <text evidence="1">Belongs to the HupG/HyaE family.</text>
</comment>
<dbReference type="CDD" id="cd02965">
    <property type="entry name" value="HyaE"/>
    <property type="match status" value="1"/>
</dbReference>
<dbReference type="SUPFAM" id="SSF52833">
    <property type="entry name" value="Thioredoxin-like"/>
    <property type="match status" value="1"/>
</dbReference>
<dbReference type="Gene3D" id="3.40.30.10">
    <property type="entry name" value="Glutaredoxin"/>
    <property type="match status" value="1"/>
</dbReference>
<organism evidence="2 3">
    <name type="scientific">Methylosinus trichosporium (strain ATCC 35070 / NCIMB 11131 / UNIQEM 75 / OB3b)</name>
    <dbReference type="NCBI Taxonomy" id="595536"/>
    <lineage>
        <taxon>Bacteria</taxon>
        <taxon>Pseudomonadati</taxon>
        <taxon>Pseudomonadota</taxon>
        <taxon>Alphaproteobacteria</taxon>
        <taxon>Hyphomicrobiales</taxon>
        <taxon>Methylocystaceae</taxon>
        <taxon>Methylosinus</taxon>
    </lineage>
</organism>
<evidence type="ECO:0000256" key="1">
    <source>
        <dbReference type="ARBA" id="ARBA00009004"/>
    </source>
</evidence>
<name>A0A2D2CWG5_METT3</name>
<dbReference type="KEGG" id="mtw:CQW49_03535"/>